<feature type="transmembrane region" description="Helical" evidence="1">
    <location>
        <begin position="104"/>
        <end position="122"/>
    </location>
</feature>
<keyword evidence="1" id="KW-1133">Transmembrane helix</keyword>
<feature type="transmembrane region" description="Helical" evidence="1">
    <location>
        <begin position="16"/>
        <end position="34"/>
    </location>
</feature>
<evidence type="ECO:0000256" key="1">
    <source>
        <dbReference type="SAM" id="Phobius"/>
    </source>
</evidence>
<dbReference type="EMBL" id="JASTZU010000058">
    <property type="protein sequence ID" value="MDL4842360.1"/>
    <property type="molecule type" value="Genomic_DNA"/>
</dbReference>
<evidence type="ECO:0000313" key="2">
    <source>
        <dbReference type="EMBL" id="MDL4842360.1"/>
    </source>
</evidence>
<organism evidence="2 3">
    <name type="scientific">Aquibacillus rhizosphaerae</name>
    <dbReference type="NCBI Taxonomy" id="3051431"/>
    <lineage>
        <taxon>Bacteria</taxon>
        <taxon>Bacillati</taxon>
        <taxon>Bacillota</taxon>
        <taxon>Bacilli</taxon>
        <taxon>Bacillales</taxon>
        <taxon>Bacillaceae</taxon>
        <taxon>Aquibacillus</taxon>
    </lineage>
</organism>
<name>A0ABT7LAY5_9BACI</name>
<keyword evidence="1" id="KW-0812">Transmembrane</keyword>
<keyword evidence="1" id="KW-0472">Membrane</keyword>
<comment type="caution">
    <text evidence="2">The sequence shown here is derived from an EMBL/GenBank/DDBJ whole genome shotgun (WGS) entry which is preliminary data.</text>
</comment>
<reference evidence="2 3" key="1">
    <citation type="submission" date="2023-06" db="EMBL/GenBank/DDBJ databases">
        <title>Aquibacillus rhizosphaerae LR5S19.</title>
        <authorList>
            <person name="Sun J.-Q."/>
        </authorList>
    </citation>
    <scope>NUCLEOTIDE SEQUENCE [LARGE SCALE GENOMIC DNA]</scope>
    <source>
        <strain evidence="2 3">LR5S19</strain>
    </source>
</reference>
<protein>
    <recommendedName>
        <fullName evidence="4">DUF308 domain-containing protein</fullName>
    </recommendedName>
</protein>
<accession>A0ABT7LAY5</accession>
<keyword evidence="3" id="KW-1185">Reference proteome</keyword>
<dbReference type="RefSeq" id="WP_285933637.1">
    <property type="nucleotide sequence ID" value="NZ_JASTZU010000058.1"/>
</dbReference>
<feature type="transmembrane region" description="Helical" evidence="1">
    <location>
        <begin position="81"/>
        <end position="98"/>
    </location>
</feature>
<dbReference type="Proteomes" id="UP001235343">
    <property type="component" value="Unassembled WGS sequence"/>
</dbReference>
<dbReference type="Pfam" id="PF20313">
    <property type="entry name" value="DUF6609"/>
    <property type="match status" value="1"/>
</dbReference>
<dbReference type="InterPro" id="IPR046717">
    <property type="entry name" value="DUF6609"/>
</dbReference>
<evidence type="ECO:0008006" key="4">
    <source>
        <dbReference type="Google" id="ProtNLM"/>
    </source>
</evidence>
<proteinExistence type="predicted"/>
<feature type="transmembrane region" description="Helical" evidence="1">
    <location>
        <begin position="40"/>
        <end position="61"/>
    </location>
</feature>
<evidence type="ECO:0000313" key="3">
    <source>
        <dbReference type="Proteomes" id="UP001235343"/>
    </source>
</evidence>
<gene>
    <name evidence="2" type="ORF">QQS35_18125</name>
</gene>
<sequence>MVKDKIKGAEFNTQRTCGLWLVYIGLIIIISAIIGGELLIQPFLIGFGFFIGYFVIFVFPYVNQKLSYGKNSKFQDRMDNIAVFLNIILCTLCGLVIGSGNLRLLWLCIFIAVGIHFFGFYFSQGKIMLLLAALTIFNSLLGLFLISVPFLLFAVIDGVIKIGFGIKMLMQRQVHSEKLSKISL</sequence>
<feature type="transmembrane region" description="Helical" evidence="1">
    <location>
        <begin position="129"/>
        <end position="146"/>
    </location>
</feature>